<comment type="caution">
    <text evidence="2">The sequence shown here is derived from an EMBL/GenBank/DDBJ whole genome shotgun (WGS) entry which is preliminary data.</text>
</comment>
<feature type="transmembrane region" description="Helical" evidence="1">
    <location>
        <begin position="208"/>
        <end position="232"/>
    </location>
</feature>
<evidence type="ECO:0000256" key="1">
    <source>
        <dbReference type="SAM" id="Phobius"/>
    </source>
</evidence>
<evidence type="ECO:0000313" key="3">
    <source>
        <dbReference type="Proteomes" id="UP001210231"/>
    </source>
</evidence>
<keyword evidence="3" id="KW-1185">Reference proteome</keyword>
<gene>
    <name evidence="2" type="ORF">O3P16_15560</name>
</gene>
<name>A0ABT4UN29_9BACT</name>
<sequence>MGFNISGIVINKNLKERKEELSKILDLNLEFDKEIDFETASENWKDEGIIDVYFGKDGTLIFANEDLCLGDGYSYQETNILTFAMSETSMAFKFGYTENGKNIRSKMEVNGETFNEEGDKLEIENDEGDISEVIFKQIETILHQKFWDIQPDEKSMRYFIKSSEQSKPDPAPIISEQEKDEIISEQKVQPEIINHSTTSITVKKSERYILIGLFAFALILLIGVLYVIYSLFTLI</sequence>
<dbReference type="EMBL" id="JAQGEF010000025">
    <property type="protein sequence ID" value="MDA3616233.1"/>
    <property type="molecule type" value="Genomic_DNA"/>
</dbReference>
<evidence type="ECO:0000313" key="2">
    <source>
        <dbReference type="EMBL" id="MDA3616233.1"/>
    </source>
</evidence>
<protein>
    <submittedName>
        <fullName evidence="2">Uncharacterized protein</fullName>
    </submittedName>
</protein>
<proteinExistence type="predicted"/>
<organism evidence="2 3">
    <name type="scientific">Polluticaenibacter yanchengensis</name>
    <dbReference type="NCBI Taxonomy" id="3014562"/>
    <lineage>
        <taxon>Bacteria</taxon>
        <taxon>Pseudomonadati</taxon>
        <taxon>Bacteroidota</taxon>
        <taxon>Chitinophagia</taxon>
        <taxon>Chitinophagales</taxon>
        <taxon>Chitinophagaceae</taxon>
        <taxon>Polluticaenibacter</taxon>
    </lineage>
</organism>
<accession>A0ABT4UN29</accession>
<dbReference type="RefSeq" id="WP_407032563.1">
    <property type="nucleotide sequence ID" value="NZ_JAQGEF010000025.1"/>
</dbReference>
<reference evidence="2 3" key="1">
    <citation type="submission" date="2022-12" db="EMBL/GenBank/DDBJ databases">
        <title>Chitinophagaceae gen. sp. nov., a new member of the family Chitinophagaceae, isolated from soil in a chemical factory.</title>
        <authorList>
            <person name="Ke Z."/>
        </authorList>
    </citation>
    <scope>NUCLEOTIDE SEQUENCE [LARGE SCALE GENOMIC DNA]</scope>
    <source>
        <strain evidence="2 3">LY-5</strain>
    </source>
</reference>
<keyword evidence="1" id="KW-1133">Transmembrane helix</keyword>
<dbReference type="Proteomes" id="UP001210231">
    <property type="component" value="Unassembled WGS sequence"/>
</dbReference>
<keyword evidence="1" id="KW-0812">Transmembrane</keyword>
<keyword evidence="1" id="KW-0472">Membrane</keyword>